<name>A0A5J9VS95_9POAL</name>
<dbReference type="Gramene" id="TVU39053">
    <property type="protein sequence ID" value="TVU39053"/>
    <property type="gene ID" value="EJB05_12455"/>
</dbReference>
<comment type="caution">
    <text evidence="1">The sequence shown here is derived from an EMBL/GenBank/DDBJ whole genome shotgun (WGS) entry which is preliminary data.</text>
</comment>
<reference evidence="1 2" key="1">
    <citation type="journal article" date="2019" name="Sci. Rep.">
        <title>A high-quality genome of Eragrostis curvula grass provides insights into Poaceae evolution and supports new strategies to enhance forage quality.</title>
        <authorList>
            <person name="Carballo J."/>
            <person name="Santos B.A.C.M."/>
            <person name="Zappacosta D."/>
            <person name="Garbus I."/>
            <person name="Selva J.P."/>
            <person name="Gallo C.A."/>
            <person name="Diaz A."/>
            <person name="Albertini E."/>
            <person name="Caccamo M."/>
            <person name="Echenique V."/>
        </authorList>
    </citation>
    <scope>NUCLEOTIDE SEQUENCE [LARGE SCALE GENOMIC DNA]</scope>
    <source>
        <strain evidence="2">cv. Victoria</strain>
        <tissue evidence="1">Leaf</tissue>
    </source>
</reference>
<keyword evidence="2" id="KW-1185">Reference proteome</keyword>
<dbReference type="EMBL" id="RWGY01000007">
    <property type="protein sequence ID" value="TVU39053.1"/>
    <property type="molecule type" value="Genomic_DNA"/>
</dbReference>
<dbReference type="Proteomes" id="UP000324897">
    <property type="component" value="Chromosome 4"/>
</dbReference>
<gene>
    <name evidence="1" type="ORF">EJB05_12455</name>
</gene>
<dbReference type="AlphaFoldDB" id="A0A5J9VS95"/>
<organism evidence="1 2">
    <name type="scientific">Eragrostis curvula</name>
    <name type="common">weeping love grass</name>
    <dbReference type="NCBI Taxonomy" id="38414"/>
    <lineage>
        <taxon>Eukaryota</taxon>
        <taxon>Viridiplantae</taxon>
        <taxon>Streptophyta</taxon>
        <taxon>Embryophyta</taxon>
        <taxon>Tracheophyta</taxon>
        <taxon>Spermatophyta</taxon>
        <taxon>Magnoliopsida</taxon>
        <taxon>Liliopsida</taxon>
        <taxon>Poales</taxon>
        <taxon>Poaceae</taxon>
        <taxon>PACMAD clade</taxon>
        <taxon>Chloridoideae</taxon>
        <taxon>Eragrostideae</taxon>
        <taxon>Eragrostidinae</taxon>
        <taxon>Eragrostis</taxon>
    </lineage>
</organism>
<sequence length="70" mass="7982">MLNQMSEQAFGDTHITNNITCFLPGRVIHISQVVEPEVTAFLLSTEIIPLCLCDIEMSESFQQRLTWKVN</sequence>
<proteinExistence type="predicted"/>
<protein>
    <submittedName>
        <fullName evidence="1">Uncharacterized protein</fullName>
    </submittedName>
</protein>
<evidence type="ECO:0000313" key="2">
    <source>
        <dbReference type="Proteomes" id="UP000324897"/>
    </source>
</evidence>
<accession>A0A5J9VS95</accession>
<evidence type="ECO:0000313" key="1">
    <source>
        <dbReference type="EMBL" id="TVU39053.1"/>
    </source>
</evidence>